<dbReference type="PANTHER" id="PTHR30111:SF1">
    <property type="entry name" value="33 KDA CHAPERONIN"/>
    <property type="match status" value="1"/>
</dbReference>
<dbReference type="RefSeq" id="WP_035511825.1">
    <property type="nucleotide sequence ID" value="NZ_CCDH010000009.1"/>
</dbReference>
<dbReference type="PANTHER" id="PTHR30111">
    <property type="entry name" value="33 KDA CHAPERONIN"/>
    <property type="match status" value="1"/>
</dbReference>
<dbReference type="InterPro" id="IPR000397">
    <property type="entry name" value="Heat_shock_Hsp33"/>
</dbReference>
<feature type="disulfide bond" description="Redox-active" evidence="6">
    <location>
        <begin position="237"/>
        <end position="239"/>
    </location>
</feature>
<evidence type="ECO:0000256" key="1">
    <source>
        <dbReference type="ARBA" id="ARBA00022490"/>
    </source>
</evidence>
<evidence type="ECO:0000313" key="7">
    <source>
        <dbReference type="EMBL" id="CDQ25795.1"/>
    </source>
</evidence>
<keyword evidence="5 6" id="KW-0676">Redox-active center</keyword>
<comment type="caution">
    <text evidence="7">The sequence shown here is derived from an EMBL/GenBank/DDBJ whole genome shotgun (WGS) entry which is preliminary data.</text>
</comment>
<proteinExistence type="inferred from homology"/>
<dbReference type="CDD" id="cd00498">
    <property type="entry name" value="Hsp33"/>
    <property type="match status" value="1"/>
</dbReference>
<reference evidence="8" key="1">
    <citation type="submission" date="2014-03" db="EMBL/GenBank/DDBJ databases">
        <authorList>
            <person name="Urmite Genomes U."/>
        </authorList>
    </citation>
    <scope>NUCLEOTIDE SEQUENCE [LARGE SCALE GENOMIC DNA]</scope>
    <source>
        <strain evidence="8">HD-03</strain>
    </source>
</reference>
<comment type="subcellular location">
    <subcellularLocation>
        <location evidence="6">Cytoplasm</location>
    </subcellularLocation>
</comment>
<dbReference type="PIRSF" id="PIRSF005261">
    <property type="entry name" value="Heat_shock_Hsp33"/>
    <property type="match status" value="1"/>
</dbReference>
<dbReference type="InterPro" id="IPR016154">
    <property type="entry name" value="Heat_shock_Hsp33_C"/>
</dbReference>
<reference evidence="7 8" key="2">
    <citation type="submission" date="2014-05" db="EMBL/GenBank/DDBJ databases">
        <title>Draft genome sequence of Halobacillus karajensis HK-03.</title>
        <authorList>
            <person name="Khelaifia S."/>
            <person name="Croce O."/>
            <person name="Lagier J.C."/>
            <person name="Raoult D."/>
        </authorList>
    </citation>
    <scope>NUCLEOTIDE SEQUENCE [LARGE SCALE GENOMIC DNA]</scope>
    <source>
        <strain evidence="7 8">HD-03</strain>
    </source>
</reference>
<comment type="similarity">
    <text evidence="6">Belongs to the HSP33 family.</text>
</comment>
<evidence type="ECO:0000256" key="3">
    <source>
        <dbReference type="ARBA" id="ARBA00023157"/>
    </source>
</evidence>
<feature type="disulfide bond" description="Redox-active" evidence="6">
    <location>
        <begin position="270"/>
        <end position="273"/>
    </location>
</feature>
<dbReference type="Gene3D" id="3.55.30.10">
    <property type="entry name" value="Hsp33 domain"/>
    <property type="match status" value="1"/>
</dbReference>
<dbReference type="SUPFAM" id="SSF118352">
    <property type="entry name" value="HSP33 redox switch-like"/>
    <property type="match status" value="1"/>
</dbReference>
<dbReference type="InterPro" id="IPR016153">
    <property type="entry name" value="Heat_shock_Hsp33_N"/>
</dbReference>
<name>A0A024PA37_9BACI</name>
<evidence type="ECO:0000256" key="2">
    <source>
        <dbReference type="ARBA" id="ARBA00022833"/>
    </source>
</evidence>
<keyword evidence="3 6" id="KW-1015">Disulfide bond</keyword>
<comment type="function">
    <text evidence="6">Redox regulated molecular chaperone. Protects both thermally unfolding and oxidatively damaged proteins from irreversible aggregation. Plays an important role in the bacterial defense system toward oxidative stress.</text>
</comment>
<dbReference type="NCBIfam" id="NF001033">
    <property type="entry name" value="PRK00114.1"/>
    <property type="match status" value="1"/>
</dbReference>
<keyword evidence="8" id="KW-1185">Reference proteome</keyword>
<dbReference type="GO" id="GO:0051082">
    <property type="term" value="F:unfolded protein binding"/>
    <property type="evidence" value="ECO:0007669"/>
    <property type="project" value="UniProtKB-UniRule"/>
</dbReference>
<organism evidence="7 8">
    <name type="scientific">Halobacillus karajensis</name>
    <dbReference type="NCBI Taxonomy" id="195088"/>
    <lineage>
        <taxon>Bacteria</taxon>
        <taxon>Bacillati</taxon>
        <taxon>Bacillota</taxon>
        <taxon>Bacilli</taxon>
        <taxon>Bacillales</taxon>
        <taxon>Bacillaceae</taxon>
        <taxon>Halobacillus</taxon>
    </lineage>
</organism>
<dbReference type="EMBL" id="CCDI010000010">
    <property type="protein sequence ID" value="CDQ25795.1"/>
    <property type="molecule type" value="Genomic_DNA"/>
</dbReference>
<evidence type="ECO:0000256" key="6">
    <source>
        <dbReference type="HAMAP-Rule" id="MF_00117"/>
    </source>
</evidence>
<gene>
    <name evidence="6 7" type="primary">hslO</name>
    <name evidence="7" type="ORF">BN983_04160</name>
</gene>
<dbReference type="AlphaFoldDB" id="A0A024PA37"/>
<sequence>MSDYLVRAVGFDGQVRAYAVQSTETVDEARRRQDTWATTSAALGRTLTISGMMGAMLKGDDKLTVKIEGDGPAGAIIADANSKGEVRGYIKNPHVDFESNAQGKLDVRRAVGTSGTLSVVKDLGMRDHFTGQVPIVSGEISEDFTYYFANSEQVPSAVGAGVLVDTDYSILAAGGFIIQMMPGADDETTNQIEKKLSEMPAISSLVRDGKTPEEILHTVLGEENVRILDTLPMKFQCHCSRERVEMAIASLGDEEIERMIQEDQGAEAKCHFCNEDYQFNVEELQELQSNGTDSPS</sequence>
<dbReference type="OrthoDB" id="9776534at2"/>
<dbReference type="Proteomes" id="UP000028868">
    <property type="component" value="Unassembled WGS sequence"/>
</dbReference>
<protein>
    <recommendedName>
        <fullName evidence="6">33 kDa chaperonin</fullName>
    </recommendedName>
    <alternativeName>
        <fullName evidence="6">Heat shock protein 33 homolog</fullName>
        <shortName evidence="6">HSP33</shortName>
    </alternativeName>
</protein>
<dbReference type="Gene3D" id="3.90.1280.10">
    <property type="entry name" value="HSP33 redox switch-like"/>
    <property type="match status" value="1"/>
</dbReference>
<dbReference type="GO" id="GO:0044183">
    <property type="term" value="F:protein folding chaperone"/>
    <property type="evidence" value="ECO:0007669"/>
    <property type="project" value="TreeGrafter"/>
</dbReference>
<keyword evidence="1 6" id="KW-0963">Cytoplasm</keyword>
<evidence type="ECO:0000256" key="5">
    <source>
        <dbReference type="ARBA" id="ARBA00023284"/>
    </source>
</evidence>
<evidence type="ECO:0000313" key="8">
    <source>
        <dbReference type="Proteomes" id="UP000028868"/>
    </source>
</evidence>
<dbReference type="SUPFAM" id="SSF64397">
    <property type="entry name" value="Hsp33 domain"/>
    <property type="match status" value="1"/>
</dbReference>
<evidence type="ECO:0000256" key="4">
    <source>
        <dbReference type="ARBA" id="ARBA00023186"/>
    </source>
</evidence>
<dbReference type="GO" id="GO:0005737">
    <property type="term" value="C:cytoplasm"/>
    <property type="evidence" value="ECO:0007669"/>
    <property type="project" value="UniProtKB-SubCell"/>
</dbReference>
<accession>A0A024PA37</accession>
<dbReference type="GO" id="GO:0042026">
    <property type="term" value="P:protein refolding"/>
    <property type="evidence" value="ECO:0007669"/>
    <property type="project" value="TreeGrafter"/>
</dbReference>
<dbReference type="HAMAP" id="MF_00117">
    <property type="entry name" value="HslO"/>
    <property type="match status" value="1"/>
</dbReference>
<keyword evidence="4 6" id="KW-0143">Chaperone</keyword>
<comment type="PTM">
    <text evidence="6">Under oxidizing conditions two disulfide bonds are formed involving the reactive cysteines. Under reducing conditions zinc is bound to the reactive cysteines and the protein is inactive.</text>
</comment>
<dbReference type="Pfam" id="PF01430">
    <property type="entry name" value="HSP33"/>
    <property type="match status" value="1"/>
</dbReference>
<keyword evidence="2 6" id="KW-0862">Zinc</keyword>